<evidence type="ECO:0000313" key="1">
    <source>
        <dbReference type="EMBL" id="JAH41086.1"/>
    </source>
</evidence>
<sequence length="17" mass="1849">MLQICEGSGFYSVQLSS</sequence>
<dbReference type="AlphaFoldDB" id="A0A0E9SIE6"/>
<accession>A0A0E9SIE6</accession>
<organism evidence="1">
    <name type="scientific">Anguilla anguilla</name>
    <name type="common">European freshwater eel</name>
    <name type="synonym">Muraena anguilla</name>
    <dbReference type="NCBI Taxonomy" id="7936"/>
    <lineage>
        <taxon>Eukaryota</taxon>
        <taxon>Metazoa</taxon>
        <taxon>Chordata</taxon>
        <taxon>Craniata</taxon>
        <taxon>Vertebrata</taxon>
        <taxon>Euteleostomi</taxon>
        <taxon>Actinopterygii</taxon>
        <taxon>Neopterygii</taxon>
        <taxon>Teleostei</taxon>
        <taxon>Anguilliformes</taxon>
        <taxon>Anguillidae</taxon>
        <taxon>Anguilla</taxon>
    </lineage>
</organism>
<dbReference type="EMBL" id="GBXM01067491">
    <property type="protein sequence ID" value="JAH41086.1"/>
    <property type="molecule type" value="Transcribed_RNA"/>
</dbReference>
<proteinExistence type="predicted"/>
<reference evidence="1" key="2">
    <citation type="journal article" date="2015" name="Fish Shellfish Immunol.">
        <title>Early steps in the European eel (Anguilla anguilla)-Vibrio vulnificus interaction in the gills: Role of the RtxA13 toxin.</title>
        <authorList>
            <person name="Callol A."/>
            <person name="Pajuelo D."/>
            <person name="Ebbesson L."/>
            <person name="Teles M."/>
            <person name="MacKenzie S."/>
            <person name="Amaro C."/>
        </authorList>
    </citation>
    <scope>NUCLEOTIDE SEQUENCE</scope>
</reference>
<name>A0A0E9SIE6_ANGAN</name>
<protein>
    <submittedName>
        <fullName evidence="1">Uncharacterized protein</fullName>
    </submittedName>
</protein>
<reference evidence="1" key="1">
    <citation type="submission" date="2014-11" db="EMBL/GenBank/DDBJ databases">
        <authorList>
            <person name="Amaro Gonzalez C."/>
        </authorList>
    </citation>
    <scope>NUCLEOTIDE SEQUENCE</scope>
</reference>